<dbReference type="RefSeq" id="WP_217304282.1">
    <property type="nucleotide sequence ID" value="NZ_JAHQYH010000006.1"/>
</dbReference>
<reference evidence="3 4" key="1">
    <citation type="submission" date="2021-06" db="EMBL/GenBank/DDBJ databases">
        <title>Draft genome sequence of a glucan synthesizing Apilactobacillus waqareii isolate HBW1.</title>
        <authorList>
            <person name="Anwar M.A."/>
        </authorList>
    </citation>
    <scope>NUCLEOTIDE SEQUENCE [LARGE SCALE GENOMIC DNA]</scope>
    <source>
        <strain evidence="3 4">HBW1</strain>
    </source>
</reference>
<feature type="compositionally biased region" description="Low complexity" evidence="2">
    <location>
        <begin position="416"/>
        <end position="464"/>
    </location>
</feature>
<accession>A0ABS6M4Z9</accession>
<sequence length="672" mass="73153">MKESKDTSLKGYNYWKKALYSSVVLGAIFVGGQYISTVHANADTTQNSNQSNQVQITFINTNDHSEALPSTISGYVGQSSNLISTKTKLQDLGYDVSNIPDTYTPNTSNTEDNQDANTFYVNPIGATNKPNNLNGKNKLIFQIRDQNNNYIESKYSSTDSSEYDLNPNSNADYAKIIGDLNQEQDKFRLYGSSSNANTSNPQSTNTNDDDIAELHNGDNIFTISVTAPTHSLTINYVNKHNVTVFKTIRQVTDYGHTNFYSDSNYFSDGQISINPGQPYVANNQESATINVTTADTFNVPSNPNDVSTYNYDYSGPTVSSVSDANGSQNPSQNAYYTTVNIVGSDNKNIVSLILGSNDSQFVSTNDLGPDDNDYDSLVDFDNVTDMPSFLDLTKGPYTFHSTDTLSGLQASSVAAKSQAAAEQQASSSAQPSQSNQPQQADPQSSASQPTVESAKSSAVVSSASQPSIEPAKSSAQPSSVPAEQHADPAVQSHSTAAPVASTAKSTPEPETKKTPQPVAKPAQQPAKPVVKAKTENAKPTKAQLKTITKTYKRSEHAVKTDTAKLKSLKKKMKKHVTKEQKTTYKKLQTKLAVEKKALKSVKAQEEKVTKYFKSISTINRDKKQIKSLTAQMKKLKKKHSKANKKNAAKVQKALKKANKSLKAATKFVKNYK</sequence>
<dbReference type="EMBL" id="JAHQYH010000006">
    <property type="protein sequence ID" value="MBV0915279.1"/>
    <property type="molecule type" value="Genomic_DNA"/>
</dbReference>
<feature type="region of interest" description="Disordered" evidence="2">
    <location>
        <begin position="190"/>
        <end position="211"/>
    </location>
</feature>
<keyword evidence="1" id="KW-0175">Coiled coil</keyword>
<feature type="coiled-coil region" evidence="1">
    <location>
        <begin position="584"/>
        <end position="652"/>
    </location>
</feature>
<proteinExistence type="predicted"/>
<protein>
    <submittedName>
        <fullName evidence="3">Uncharacterized protein</fullName>
    </submittedName>
</protein>
<feature type="compositionally biased region" description="Basic and acidic residues" evidence="2">
    <location>
        <begin position="552"/>
        <end position="564"/>
    </location>
</feature>
<evidence type="ECO:0000256" key="2">
    <source>
        <dbReference type="SAM" id="MobiDB-lite"/>
    </source>
</evidence>
<keyword evidence="4" id="KW-1185">Reference proteome</keyword>
<organism evidence="3 4">
    <name type="scientific">Apilactobacillus waqarii</name>
    <dbReference type="NCBI Taxonomy" id="2851006"/>
    <lineage>
        <taxon>Bacteria</taxon>
        <taxon>Bacillati</taxon>
        <taxon>Bacillota</taxon>
        <taxon>Bacilli</taxon>
        <taxon>Lactobacillales</taxon>
        <taxon>Lactobacillaceae</taxon>
        <taxon>Apilactobacillus</taxon>
    </lineage>
</organism>
<feature type="compositionally biased region" description="Basic residues" evidence="2">
    <location>
        <begin position="566"/>
        <end position="576"/>
    </location>
</feature>
<feature type="compositionally biased region" description="Low complexity" evidence="2">
    <location>
        <begin position="514"/>
        <end position="531"/>
    </location>
</feature>
<feature type="region of interest" description="Disordered" evidence="2">
    <location>
        <begin position="416"/>
        <end position="581"/>
    </location>
</feature>
<name>A0ABS6M4Z9_9LACO</name>
<dbReference type="Proteomes" id="UP000751196">
    <property type="component" value="Unassembled WGS sequence"/>
</dbReference>
<evidence type="ECO:0000313" key="3">
    <source>
        <dbReference type="EMBL" id="MBV0915279.1"/>
    </source>
</evidence>
<feature type="compositionally biased region" description="Polar residues" evidence="2">
    <location>
        <begin position="191"/>
        <end position="206"/>
    </location>
</feature>
<gene>
    <name evidence="3" type="ORF">KTJ72_05140</name>
</gene>
<evidence type="ECO:0000256" key="1">
    <source>
        <dbReference type="SAM" id="Coils"/>
    </source>
</evidence>
<evidence type="ECO:0000313" key="4">
    <source>
        <dbReference type="Proteomes" id="UP000751196"/>
    </source>
</evidence>
<comment type="caution">
    <text evidence="3">The sequence shown here is derived from an EMBL/GenBank/DDBJ whole genome shotgun (WGS) entry which is preliminary data.</text>
</comment>